<dbReference type="OrthoDB" id="88410at2759"/>
<dbReference type="Proteomes" id="UP000237271">
    <property type="component" value="Unassembled WGS sequence"/>
</dbReference>
<dbReference type="EMBL" id="NCKW01005008">
    <property type="protein sequence ID" value="POM73786.1"/>
    <property type="molecule type" value="Genomic_DNA"/>
</dbReference>
<name>A0A2P4Y7K2_9STRA</name>
<protein>
    <submittedName>
        <fullName evidence="1">Uncharacterized protein</fullName>
    </submittedName>
</protein>
<organism evidence="1 2">
    <name type="scientific">Phytophthora palmivora</name>
    <dbReference type="NCBI Taxonomy" id="4796"/>
    <lineage>
        <taxon>Eukaryota</taxon>
        <taxon>Sar</taxon>
        <taxon>Stramenopiles</taxon>
        <taxon>Oomycota</taxon>
        <taxon>Peronosporomycetes</taxon>
        <taxon>Peronosporales</taxon>
        <taxon>Peronosporaceae</taxon>
        <taxon>Phytophthora</taxon>
    </lineage>
</organism>
<evidence type="ECO:0000313" key="1">
    <source>
        <dbReference type="EMBL" id="POM73786.1"/>
    </source>
</evidence>
<dbReference type="AlphaFoldDB" id="A0A2P4Y7K2"/>
<comment type="caution">
    <text evidence="1">The sequence shown here is derived from an EMBL/GenBank/DDBJ whole genome shotgun (WGS) entry which is preliminary data.</text>
</comment>
<gene>
    <name evidence="1" type="ORF">PHPALM_9331</name>
</gene>
<proteinExistence type="predicted"/>
<sequence>MCMKTECPTCHKATWRGCGMHVESALNGVKEEDRCPEWKTGKHYLPGQEPEGWGCSLVKSHNYCIECGCDNAEATNHPEYHTSLWHSHGVDSSMTDTSGGVAKHERLGNDGVDTHGDGTPEDHKGEWHGLEVVLDDAFPAHLVFHRGLDGLCVHVELKSHVTDQSLIFRHARVGSKGLASLNHGRGQEFEV</sequence>
<accession>A0A2P4Y7K2</accession>
<evidence type="ECO:0000313" key="2">
    <source>
        <dbReference type="Proteomes" id="UP000237271"/>
    </source>
</evidence>
<keyword evidence="2" id="KW-1185">Reference proteome</keyword>
<reference evidence="1 2" key="1">
    <citation type="journal article" date="2017" name="Genome Biol. Evol.">
        <title>Phytophthora megakarya and P. palmivora, closely related causal agents of cacao black pod rot, underwent increases in genome sizes and gene numbers by different mechanisms.</title>
        <authorList>
            <person name="Ali S.S."/>
            <person name="Shao J."/>
            <person name="Lary D.J."/>
            <person name="Kronmiller B."/>
            <person name="Shen D."/>
            <person name="Strem M.D."/>
            <person name="Amoako-Attah I."/>
            <person name="Akrofi A.Y."/>
            <person name="Begoude B.A."/>
            <person name="Ten Hoopen G.M."/>
            <person name="Coulibaly K."/>
            <person name="Kebe B.I."/>
            <person name="Melnick R.L."/>
            <person name="Guiltinan M.J."/>
            <person name="Tyler B.M."/>
            <person name="Meinhardt L.W."/>
            <person name="Bailey B.A."/>
        </authorList>
    </citation>
    <scope>NUCLEOTIDE SEQUENCE [LARGE SCALE GENOMIC DNA]</scope>
    <source>
        <strain evidence="2">sbr112.9</strain>
    </source>
</reference>